<feature type="signal peptide" evidence="1">
    <location>
        <begin position="1"/>
        <end position="30"/>
    </location>
</feature>
<feature type="non-terminal residue" evidence="2">
    <location>
        <position position="1"/>
    </location>
</feature>
<proteinExistence type="predicted"/>
<evidence type="ECO:0000256" key="1">
    <source>
        <dbReference type="SAM" id="SignalP"/>
    </source>
</evidence>
<name>A0A1E1WNB2_PECGO</name>
<reference evidence="2" key="1">
    <citation type="submission" date="2015-09" db="EMBL/GenBank/DDBJ databases">
        <title>De novo assembly of Pectinophora gossypiella (Pink Bollworm) gut transcriptome.</title>
        <authorList>
            <person name="Tassone E.E."/>
        </authorList>
    </citation>
    <scope>NUCLEOTIDE SEQUENCE</scope>
</reference>
<protein>
    <recommendedName>
        <fullName evidence="3">GOLD domain-containing protein</fullName>
    </recommendedName>
</protein>
<organism evidence="2">
    <name type="scientific">Pectinophora gossypiella</name>
    <name type="common">Cotton pink bollworm</name>
    <name type="synonym">Depressaria gossypiella</name>
    <dbReference type="NCBI Taxonomy" id="13191"/>
    <lineage>
        <taxon>Eukaryota</taxon>
        <taxon>Metazoa</taxon>
        <taxon>Ecdysozoa</taxon>
        <taxon>Arthropoda</taxon>
        <taxon>Hexapoda</taxon>
        <taxon>Insecta</taxon>
        <taxon>Pterygota</taxon>
        <taxon>Neoptera</taxon>
        <taxon>Endopterygota</taxon>
        <taxon>Lepidoptera</taxon>
        <taxon>Glossata</taxon>
        <taxon>Ditrysia</taxon>
        <taxon>Gelechioidea</taxon>
        <taxon>Gelechiidae</taxon>
        <taxon>Apatetrinae</taxon>
        <taxon>Pectinophora</taxon>
    </lineage>
</organism>
<evidence type="ECO:0008006" key="3">
    <source>
        <dbReference type="Google" id="ProtNLM"/>
    </source>
</evidence>
<gene>
    <name evidence="2" type="ORF">g.16563</name>
</gene>
<accession>A0A1E1WNB2</accession>
<keyword evidence="1" id="KW-0732">Signal</keyword>
<dbReference type="AlphaFoldDB" id="A0A1E1WNB2"/>
<evidence type="ECO:0000313" key="2">
    <source>
        <dbReference type="EMBL" id="JAT88336.1"/>
    </source>
</evidence>
<dbReference type="Pfam" id="PF15868">
    <property type="entry name" value="MBF2"/>
    <property type="match status" value="1"/>
</dbReference>
<feature type="chain" id="PRO_5009115485" description="GOLD domain-containing protein" evidence="1">
    <location>
        <begin position="31"/>
        <end position="129"/>
    </location>
</feature>
<dbReference type="EMBL" id="GDQN01002718">
    <property type="protein sequence ID" value="JAT88336.1"/>
    <property type="molecule type" value="Transcribed_RNA"/>
</dbReference>
<dbReference type="InterPro" id="IPR031734">
    <property type="entry name" value="MBF2"/>
</dbReference>
<sequence>DLKATKLTSNMKQIVCAFFCLFVAFQLADAFAQFQLREGNCLNAVAADLVHQEHVHKSRVPFVTRSTTAKYYGDKKIYCIIATSQKDASKGSTVEIKDGGVNHNFVNFEFNSSKNHGLEYNVQVYARYF</sequence>